<dbReference type="AlphaFoldDB" id="A0A0B1ZNB2"/>
<sequence>MMKPAIAALAALTACAGVVVPQAQAREKQTTVIQYNDLDLNRPSQVAELDRRLDEAVTTLCSRAENPTMDAFHARQRCLNQARTSAEEGRALALADTSQRQGSVNFEDTSS</sequence>
<name>A0A0B1ZNB2_9SPHN</name>
<protein>
    <recommendedName>
        <fullName evidence="5">UrcA family protein</fullName>
    </recommendedName>
</protein>
<evidence type="ECO:0000256" key="2">
    <source>
        <dbReference type="SAM" id="SignalP"/>
    </source>
</evidence>
<evidence type="ECO:0000313" key="4">
    <source>
        <dbReference type="Proteomes" id="UP000031057"/>
    </source>
</evidence>
<reference evidence="3 4" key="1">
    <citation type="submission" date="2014-10" db="EMBL/GenBank/DDBJ databases">
        <title>Genome sequence of Novosphingobium malaysiense MUSC 273(T).</title>
        <authorList>
            <person name="Lee L.-H."/>
        </authorList>
    </citation>
    <scope>NUCLEOTIDE SEQUENCE [LARGE SCALE GENOMIC DNA]</scope>
    <source>
        <strain evidence="3 4">MUSC 273</strain>
    </source>
</reference>
<dbReference type="Proteomes" id="UP000031057">
    <property type="component" value="Unassembled WGS sequence"/>
</dbReference>
<evidence type="ECO:0000313" key="3">
    <source>
        <dbReference type="EMBL" id="KHK92605.1"/>
    </source>
</evidence>
<feature type="signal peptide" evidence="2">
    <location>
        <begin position="1"/>
        <end position="25"/>
    </location>
</feature>
<dbReference type="InterPro" id="IPR030972">
    <property type="entry name" value="UrcA_uranyl"/>
</dbReference>
<organism evidence="3 4">
    <name type="scientific">Novosphingobium malaysiense</name>
    <dbReference type="NCBI Taxonomy" id="1348853"/>
    <lineage>
        <taxon>Bacteria</taxon>
        <taxon>Pseudomonadati</taxon>
        <taxon>Pseudomonadota</taxon>
        <taxon>Alphaproteobacteria</taxon>
        <taxon>Sphingomonadales</taxon>
        <taxon>Sphingomonadaceae</taxon>
        <taxon>Novosphingobium</taxon>
    </lineage>
</organism>
<dbReference type="NCBIfam" id="TIGR04433">
    <property type="entry name" value="UrcA_uranyl"/>
    <property type="match status" value="1"/>
</dbReference>
<feature type="chain" id="PRO_5002065277" description="UrcA family protein" evidence="2">
    <location>
        <begin position="26"/>
        <end position="111"/>
    </location>
</feature>
<feature type="region of interest" description="Disordered" evidence="1">
    <location>
        <begin position="90"/>
        <end position="111"/>
    </location>
</feature>
<keyword evidence="2" id="KW-0732">Signal</keyword>
<keyword evidence="4" id="KW-1185">Reference proteome</keyword>
<gene>
    <name evidence="3" type="ORF">LK12_07500</name>
</gene>
<dbReference type="RefSeq" id="WP_039281222.1">
    <property type="nucleotide sequence ID" value="NZ_JTDI01000002.1"/>
</dbReference>
<feature type="compositionally biased region" description="Polar residues" evidence="1">
    <location>
        <begin position="96"/>
        <end position="111"/>
    </location>
</feature>
<dbReference type="PROSITE" id="PS51257">
    <property type="entry name" value="PROKAR_LIPOPROTEIN"/>
    <property type="match status" value="1"/>
</dbReference>
<evidence type="ECO:0008006" key="5">
    <source>
        <dbReference type="Google" id="ProtNLM"/>
    </source>
</evidence>
<comment type="caution">
    <text evidence="3">The sequence shown here is derived from an EMBL/GenBank/DDBJ whole genome shotgun (WGS) entry which is preliminary data.</text>
</comment>
<accession>A0A0B1ZNB2</accession>
<evidence type="ECO:0000256" key="1">
    <source>
        <dbReference type="SAM" id="MobiDB-lite"/>
    </source>
</evidence>
<proteinExistence type="predicted"/>
<dbReference type="EMBL" id="JTDI01000002">
    <property type="protein sequence ID" value="KHK92605.1"/>
    <property type="molecule type" value="Genomic_DNA"/>
</dbReference>